<dbReference type="RefSeq" id="WP_058116847.1">
    <property type="nucleotide sequence ID" value="NZ_CALICV010000101.1"/>
</dbReference>
<reference evidence="2" key="2">
    <citation type="submission" date="2015-04" db="EMBL/GenBank/DDBJ databases">
        <title>A butyrogenic pathway from the amino acid lysine in a human gut commensal.</title>
        <authorList>
            <person name="de Vos W.M."/>
            <person name="Bui N.T.P."/>
            <person name="Plugge C.M."/>
            <person name="Ritari J."/>
        </authorList>
    </citation>
    <scope>NUCLEOTIDE SEQUENCE [LARGE SCALE GENOMIC DNA]</scope>
    <source>
        <strain evidence="2">AF211</strain>
    </source>
</reference>
<keyword evidence="2" id="KW-1185">Reference proteome</keyword>
<dbReference type="Pfam" id="PF20648">
    <property type="entry name" value="DUF6809"/>
    <property type="match status" value="1"/>
</dbReference>
<gene>
    <name evidence="1" type="ORF">IB211_00236</name>
</gene>
<reference evidence="1 2" key="1">
    <citation type="journal article" date="2015" name="Nat. Commun.">
        <title>Production of butyrate from lysine and the Amadori product fructoselysine by a human gut commensal.</title>
        <authorList>
            <person name="Bui T.P."/>
            <person name="Ritari J."/>
            <person name="Boeren S."/>
            <person name="de Waard P."/>
            <person name="Plugge C.M."/>
            <person name="de Vos W.M."/>
        </authorList>
    </citation>
    <scope>NUCLEOTIDE SEQUENCE [LARGE SCALE GENOMIC DNA]</scope>
    <source>
        <strain evidence="1 2">AF211</strain>
    </source>
</reference>
<dbReference type="InterPro" id="IPR049215">
    <property type="entry name" value="DUF6809"/>
</dbReference>
<dbReference type="AlphaFoldDB" id="A0A0S2VZU6"/>
<evidence type="ECO:0000313" key="1">
    <source>
        <dbReference type="EMBL" id="ALP92632.1"/>
    </source>
</evidence>
<accession>A0A0S2VZU6</accession>
<name>A0A0S2VZU6_9FIRM</name>
<dbReference type="KEGG" id="ibu:IB211_00236"/>
<organism evidence="1 2">
    <name type="scientific">Intestinimonas butyriciproducens</name>
    <dbReference type="NCBI Taxonomy" id="1297617"/>
    <lineage>
        <taxon>Bacteria</taxon>
        <taxon>Bacillati</taxon>
        <taxon>Bacillota</taxon>
        <taxon>Clostridia</taxon>
        <taxon>Eubacteriales</taxon>
        <taxon>Intestinimonas</taxon>
    </lineage>
</organism>
<dbReference type="EMBL" id="CP011307">
    <property type="protein sequence ID" value="ALP92632.1"/>
    <property type="molecule type" value="Genomic_DNA"/>
</dbReference>
<dbReference type="Proteomes" id="UP000064844">
    <property type="component" value="Chromosome"/>
</dbReference>
<sequence length="91" mass="10461">MPATLRDLFYCRYDPMEAAEPNRPEYNAIYEELEQVEGELRKALGEEGREKLRRFSMLEAQLRNMSYGDYFAEGFHLALALLRGGPCSPPA</sequence>
<protein>
    <submittedName>
        <fullName evidence="1">Uncharacterized protein</fullName>
    </submittedName>
</protein>
<evidence type="ECO:0000313" key="2">
    <source>
        <dbReference type="Proteomes" id="UP000064844"/>
    </source>
</evidence>
<proteinExistence type="predicted"/>